<evidence type="ECO:0000256" key="1">
    <source>
        <dbReference type="SAM" id="MobiDB-lite"/>
    </source>
</evidence>
<accession>A0A1G9WVX8</accession>
<evidence type="ECO:0000313" key="2">
    <source>
        <dbReference type="EMBL" id="SDM88589.1"/>
    </source>
</evidence>
<dbReference type="EMBL" id="FNHS01000004">
    <property type="protein sequence ID" value="SDM88589.1"/>
    <property type="molecule type" value="Genomic_DNA"/>
</dbReference>
<dbReference type="STRING" id="582672.SAMN05216360_104146"/>
<gene>
    <name evidence="2" type="ORF">SAMN05216360_104146</name>
</gene>
<protein>
    <submittedName>
        <fullName evidence="2">Uncharacterized protein</fullName>
    </submittedName>
</protein>
<dbReference type="Proteomes" id="UP000198704">
    <property type="component" value="Unassembled WGS sequence"/>
</dbReference>
<evidence type="ECO:0000313" key="3">
    <source>
        <dbReference type="Proteomes" id="UP000198704"/>
    </source>
</evidence>
<sequence length="50" mass="5245">MSVATLAEFLKIYGRDTLVTALQCVGDQSPDDSAPRPRLGHSGTPSSNSP</sequence>
<organism evidence="2 3">
    <name type="scientific">Methylobacterium phyllostachyos</name>
    <dbReference type="NCBI Taxonomy" id="582672"/>
    <lineage>
        <taxon>Bacteria</taxon>
        <taxon>Pseudomonadati</taxon>
        <taxon>Pseudomonadota</taxon>
        <taxon>Alphaproteobacteria</taxon>
        <taxon>Hyphomicrobiales</taxon>
        <taxon>Methylobacteriaceae</taxon>
        <taxon>Methylobacterium</taxon>
    </lineage>
</organism>
<dbReference type="AlphaFoldDB" id="A0A1G9WVX8"/>
<keyword evidence="3" id="KW-1185">Reference proteome</keyword>
<reference evidence="3" key="1">
    <citation type="submission" date="2016-10" db="EMBL/GenBank/DDBJ databases">
        <authorList>
            <person name="Varghese N."/>
            <person name="Submissions S."/>
        </authorList>
    </citation>
    <scope>NUCLEOTIDE SEQUENCE [LARGE SCALE GENOMIC DNA]</scope>
    <source>
        <strain evidence="3">BL47</strain>
    </source>
</reference>
<proteinExistence type="predicted"/>
<name>A0A1G9WVX8_9HYPH</name>
<feature type="region of interest" description="Disordered" evidence="1">
    <location>
        <begin position="26"/>
        <end position="50"/>
    </location>
</feature>